<dbReference type="Pfam" id="PF12555">
    <property type="entry name" value="SteA-like_C"/>
    <property type="match status" value="1"/>
</dbReference>
<keyword evidence="5" id="KW-1133">Transmembrane helix</keyword>
<gene>
    <name evidence="8" type="primary">steA</name>
    <name evidence="8" type="ORF">ACFFF6_15800</name>
</gene>
<dbReference type="SUPFAM" id="SSF63999">
    <property type="entry name" value="Thiamin pyrophosphokinase, catalytic domain"/>
    <property type="match status" value="1"/>
</dbReference>
<dbReference type="EMBL" id="JBHLSV010000023">
    <property type="protein sequence ID" value="MFC0675424.1"/>
    <property type="molecule type" value="Genomic_DNA"/>
</dbReference>
<proteinExistence type="predicted"/>
<keyword evidence="1" id="KW-0808">Transferase</keyword>
<keyword evidence="5" id="KW-0472">Membrane</keyword>
<evidence type="ECO:0000256" key="3">
    <source>
        <dbReference type="ARBA" id="ARBA00022777"/>
    </source>
</evidence>
<protein>
    <submittedName>
        <fullName evidence="8">Cytokinetic ring protein SteA</fullName>
    </submittedName>
</protein>
<dbReference type="InterPro" id="IPR022215">
    <property type="entry name" value="SteA-like_C"/>
</dbReference>
<dbReference type="RefSeq" id="WP_376982449.1">
    <property type="nucleotide sequence ID" value="NZ_JBHLSV010000023.1"/>
</dbReference>
<evidence type="ECO:0000256" key="5">
    <source>
        <dbReference type="SAM" id="Phobius"/>
    </source>
</evidence>
<dbReference type="InterPro" id="IPR007371">
    <property type="entry name" value="TPK_catalytic"/>
</dbReference>
<evidence type="ECO:0000313" key="9">
    <source>
        <dbReference type="Proteomes" id="UP001589793"/>
    </source>
</evidence>
<feature type="transmembrane region" description="Helical" evidence="5">
    <location>
        <begin position="343"/>
        <end position="361"/>
    </location>
</feature>
<evidence type="ECO:0000256" key="1">
    <source>
        <dbReference type="ARBA" id="ARBA00022679"/>
    </source>
</evidence>
<comment type="caution">
    <text evidence="8">The sequence shown here is derived from an EMBL/GenBank/DDBJ whole genome shotgun (WGS) entry which is preliminary data.</text>
</comment>
<organism evidence="8 9">
    <name type="scientific">Brachybacterium hainanense</name>
    <dbReference type="NCBI Taxonomy" id="1541174"/>
    <lineage>
        <taxon>Bacteria</taxon>
        <taxon>Bacillati</taxon>
        <taxon>Actinomycetota</taxon>
        <taxon>Actinomycetes</taxon>
        <taxon>Micrococcales</taxon>
        <taxon>Dermabacteraceae</taxon>
        <taxon>Brachybacterium</taxon>
    </lineage>
</organism>
<keyword evidence="5" id="KW-0812">Transmembrane</keyword>
<dbReference type="Gene3D" id="3.40.50.10240">
    <property type="entry name" value="Thiamin pyrophosphokinase, catalytic domain"/>
    <property type="match status" value="1"/>
</dbReference>
<dbReference type="Proteomes" id="UP001589793">
    <property type="component" value="Unassembled WGS sequence"/>
</dbReference>
<evidence type="ECO:0000256" key="2">
    <source>
        <dbReference type="ARBA" id="ARBA00022741"/>
    </source>
</evidence>
<keyword evidence="3" id="KW-0418">Kinase</keyword>
<reference evidence="8 9" key="1">
    <citation type="submission" date="2024-09" db="EMBL/GenBank/DDBJ databases">
        <authorList>
            <person name="Sun Q."/>
            <person name="Mori K."/>
        </authorList>
    </citation>
    <scope>NUCLEOTIDE SEQUENCE [LARGE SCALE GENOMIC DNA]</scope>
    <source>
        <strain evidence="8 9">CICC 10874</strain>
    </source>
</reference>
<keyword evidence="2" id="KW-0547">Nucleotide-binding</keyword>
<feature type="domain" description="Thiamin pyrophosphokinase catalytic" evidence="6">
    <location>
        <begin position="197"/>
        <end position="235"/>
    </location>
</feature>
<dbReference type="InterPro" id="IPR047795">
    <property type="entry name" value="Put_SteA-like"/>
</dbReference>
<feature type="domain" description="SteA-like C-terminal" evidence="7">
    <location>
        <begin position="328"/>
        <end position="378"/>
    </location>
</feature>
<evidence type="ECO:0000313" key="8">
    <source>
        <dbReference type="EMBL" id="MFC0675424.1"/>
    </source>
</evidence>
<evidence type="ECO:0000256" key="4">
    <source>
        <dbReference type="ARBA" id="ARBA00022840"/>
    </source>
</evidence>
<name>A0ABV6REK8_9MICO</name>
<evidence type="ECO:0000259" key="7">
    <source>
        <dbReference type="Pfam" id="PF12555"/>
    </source>
</evidence>
<keyword evidence="9" id="KW-1185">Reference proteome</keyword>
<dbReference type="Pfam" id="PF04263">
    <property type="entry name" value="TPK_catalytic"/>
    <property type="match status" value="1"/>
</dbReference>
<accession>A0ABV6REK8</accession>
<dbReference type="InterPro" id="IPR036759">
    <property type="entry name" value="TPK_catalytic_sf"/>
</dbReference>
<sequence>MSSPEQTAVHGPARLGRRTKELTARLEPGDIAVIDHEDIDRVAAEALVERSPLAVLNAAASTSGRYPNAGPQILVDAGVILIDSLGPELFAVIREGARLTLHGGTVEVEGAGSLDGMLQDHRSIEHNLEVAREGLSRQLELFAENTMEYMLKERDLLLDGVGAPEIRTDIDDRPVLIVVRGYHYKEDLVTLRPFLRENRPVIIGVDGGADAVIEAGWRPDIIIGDMDSVSDTTLRCGAELIVHAYRDGRAPGMERLAQLGLDRRAIAFPAYGTSEDIAMLLADEKGASVIVAVGTHGTLEEFLDKGRAGMGSTFLTRLRIGSKLVDAKGVSRLYRQRISTQQLALLAVAGVLALAAALWATPGGQTLFQLLGARMDDMLSGFTALFAPRPGSS</sequence>
<dbReference type="NCBIfam" id="NF040608">
    <property type="entry name" value="division_SteA"/>
    <property type="match status" value="1"/>
</dbReference>
<evidence type="ECO:0000259" key="6">
    <source>
        <dbReference type="Pfam" id="PF04263"/>
    </source>
</evidence>
<keyword evidence="4" id="KW-0067">ATP-binding</keyword>